<reference evidence="2" key="1">
    <citation type="submission" date="2025-08" db="UniProtKB">
        <authorList>
            <consortium name="RefSeq"/>
        </authorList>
    </citation>
    <scope>IDENTIFICATION</scope>
</reference>
<feature type="compositionally biased region" description="Polar residues" evidence="1">
    <location>
        <begin position="9"/>
        <end position="24"/>
    </location>
</feature>
<dbReference type="RefSeq" id="XP_013176141.1">
    <property type="nucleotide sequence ID" value="XM_013320687.1"/>
</dbReference>
<dbReference type="AlphaFoldDB" id="A0AAJ7EG45"/>
<dbReference type="KEGG" id="pxu:106124221"/>
<dbReference type="Proteomes" id="UP000694872">
    <property type="component" value="Unplaced"/>
</dbReference>
<evidence type="ECO:0000256" key="1">
    <source>
        <dbReference type="SAM" id="MobiDB-lite"/>
    </source>
</evidence>
<organism evidence="2">
    <name type="scientific">Papilio xuthus</name>
    <name type="common">Asian swallowtail butterfly</name>
    <dbReference type="NCBI Taxonomy" id="66420"/>
    <lineage>
        <taxon>Eukaryota</taxon>
        <taxon>Metazoa</taxon>
        <taxon>Ecdysozoa</taxon>
        <taxon>Arthropoda</taxon>
        <taxon>Hexapoda</taxon>
        <taxon>Insecta</taxon>
        <taxon>Pterygota</taxon>
        <taxon>Neoptera</taxon>
        <taxon>Endopterygota</taxon>
        <taxon>Lepidoptera</taxon>
        <taxon>Glossata</taxon>
        <taxon>Ditrysia</taxon>
        <taxon>Papilionoidea</taxon>
        <taxon>Papilionidae</taxon>
        <taxon>Papilioninae</taxon>
        <taxon>Papilio</taxon>
    </lineage>
</organism>
<proteinExistence type="predicted"/>
<name>A0AAJ7EG45_PAPXU</name>
<gene>
    <name evidence="2" type="primary">LOC106124221</name>
</gene>
<feature type="region of interest" description="Disordered" evidence="1">
    <location>
        <begin position="1"/>
        <end position="34"/>
    </location>
</feature>
<accession>A0AAJ7EG45</accession>
<dbReference type="GeneID" id="106124221"/>
<sequence length="167" mass="18572">MQMMDVDENGTSSNSARPHTGSVSRNKESSTSENAFVLTTCSRNKVEFPKQHTSTSNNEETTDESETEERLLVIYCRSGKLGAAYYTLQTGELFVLDEIVDRPPEHQILCSLFRQVRPALLLLDGKAPAGCVSVTKSLVFADSSADEDAHCKLQFISSKEYSTKYEF</sequence>
<evidence type="ECO:0000313" key="2">
    <source>
        <dbReference type="RefSeq" id="XP_013176141.1"/>
    </source>
</evidence>
<protein>
    <submittedName>
        <fullName evidence="2">Uncharacterized protein LOC106124221</fullName>
    </submittedName>
</protein>